<gene>
    <name evidence="11 12" type="primary">crcB</name>
    <name evidence="11" type="synonym">fluC</name>
    <name evidence="12" type="ORF">H8S64_18090</name>
</gene>
<evidence type="ECO:0000256" key="9">
    <source>
        <dbReference type="ARBA" id="ARBA00035120"/>
    </source>
</evidence>
<keyword evidence="5 11" id="KW-1133">Transmembrane helix</keyword>
<evidence type="ECO:0000256" key="3">
    <source>
        <dbReference type="ARBA" id="ARBA00022519"/>
    </source>
</evidence>
<evidence type="ECO:0000256" key="2">
    <source>
        <dbReference type="ARBA" id="ARBA00022475"/>
    </source>
</evidence>
<dbReference type="Proteomes" id="UP000646484">
    <property type="component" value="Unassembled WGS sequence"/>
</dbReference>
<comment type="subcellular location">
    <subcellularLocation>
        <location evidence="1 11">Cell membrane</location>
        <topology evidence="1 11">Multi-pass membrane protein</topology>
    </subcellularLocation>
</comment>
<evidence type="ECO:0000256" key="4">
    <source>
        <dbReference type="ARBA" id="ARBA00022692"/>
    </source>
</evidence>
<keyword evidence="8 11" id="KW-0407">Ion channel</keyword>
<keyword evidence="6 11" id="KW-0406">Ion transport</keyword>
<keyword evidence="11" id="KW-0813">Transport</keyword>
<keyword evidence="3" id="KW-0997">Cell inner membrane</keyword>
<feature type="binding site" evidence="11">
    <location>
        <position position="78"/>
    </location>
    <ligand>
        <name>Na(+)</name>
        <dbReference type="ChEBI" id="CHEBI:29101"/>
        <note>structural</note>
    </ligand>
</feature>
<comment type="activity regulation">
    <text evidence="11">Na(+) is not transported, but it plays an essential structural role and its presence is essential for fluoride channel function.</text>
</comment>
<evidence type="ECO:0000256" key="6">
    <source>
        <dbReference type="ARBA" id="ARBA00023065"/>
    </source>
</evidence>
<evidence type="ECO:0000256" key="5">
    <source>
        <dbReference type="ARBA" id="ARBA00022989"/>
    </source>
</evidence>
<comment type="function">
    <text evidence="11">Fluoride-specific ion channel. Important for reducing fluoride concentration in the cell, thus reducing its toxicity.</text>
</comment>
<dbReference type="NCBIfam" id="TIGR00494">
    <property type="entry name" value="crcB"/>
    <property type="match status" value="1"/>
</dbReference>
<feature type="binding site" evidence="11">
    <location>
        <position position="75"/>
    </location>
    <ligand>
        <name>Na(+)</name>
        <dbReference type="ChEBI" id="CHEBI:29101"/>
        <note>structural</note>
    </ligand>
</feature>
<feature type="transmembrane region" description="Helical" evidence="11">
    <location>
        <begin position="97"/>
        <end position="121"/>
    </location>
</feature>
<evidence type="ECO:0000256" key="11">
    <source>
        <dbReference type="HAMAP-Rule" id="MF_00454"/>
    </source>
</evidence>
<comment type="catalytic activity">
    <reaction evidence="10">
        <text>fluoride(in) = fluoride(out)</text>
        <dbReference type="Rhea" id="RHEA:76159"/>
        <dbReference type="ChEBI" id="CHEBI:17051"/>
    </reaction>
    <physiologicalReaction direction="left-to-right" evidence="10">
        <dbReference type="Rhea" id="RHEA:76160"/>
    </physiologicalReaction>
</comment>
<keyword evidence="4 11" id="KW-0812">Transmembrane</keyword>
<keyword evidence="7 11" id="KW-0472">Membrane</keyword>
<evidence type="ECO:0000256" key="10">
    <source>
        <dbReference type="ARBA" id="ARBA00035585"/>
    </source>
</evidence>
<evidence type="ECO:0000313" key="12">
    <source>
        <dbReference type="EMBL" id="MBC5623008.1"/>
    </source>
</evidence>
<evidence type="ECO:0000256" key="1">
    <source>
        <dbReference type="ARBA" id="ARBA00004651"/>
    </source>
</evidence>
<dbReference type="PANTHER" id="PTHR28259:SF1">
    <property type="entry name" value="FLUORIDE EXPORT PROTEIN 1-RELATED"/>
    <property type="match status" value="1"/>
</dbReference>
<keyword evidence="11" id="KW-0479">Metal-binding</keyword>
<keyword evidence="2 11" id="KW-1003">Cell membrane</keyword>
<feature type="transmembrane region" description="Helical" evidence="11">
    <location>
        <begin position="34"/>
        <end position="55"/>
    </location>
</feature>
<comment type="similarity">
    <text evidence="9 11">Belongs to the fluoride channel Fluc/FEX (TC 1.A.43) family.</text>
</comment>
<dbReference type="EMBL" id="JACOOH010000008">
    <property type="protein sequence ID" value="MBC5623008.1"/>
    <property type="molecule type" value="Genomic_DNA"/>
</dbReference>
<feature type="transmembrane region" description="Helical" evidence="11">
    <location>
        <begin position="67"/>
        <end position="85"/>
    </location>
</feature>
<evidence type="ECO:0000256" key="7">
    <source>
        <dbReference type="ARBA" id="ARBA00023136"/>
    </source>
</evidence>
<reference evidence="12 13" key="1">
    <citation type="submission" date="2020-08" db="EMBL/GenBank/DDBJ databases">
        <title>Genome public.</title>
        <authorList>
            <person name="Liu C."/>
            <person name="Sun Q."/>
        </authorList>
    </citation>
    <scope>NUCLEOTIDE SEQUENCE [LARGE SCALE GENOMIC DNA]</scope>
    <source>
        <strain evidence="12 13">NSJ-56</strain>
    </source>
</reference>
<proteinExistence type="inferred from homology"/>
<dbReference type="Pfam" id="PF02537">
    <property type="entry name" value="CRCB"/>
    <property type="match status" value="1"/>
</dbReference>
<dbReference type="InterPro" id="IPR003691">
    <property type="entry name" value="FluC"/>
</dbReference>
<accession>A0ABR7D507</accession>
<sequence length="126" mass="13524">MSNLLFVALGSMFGGVSRYWLSGFIQKNFDTAFPVGVFIVNIAGCFLMGIIAGLLAHANVLTNNHRLLLAVGFCGSFTTFSTFSLDNLQLLSAKAYFLLSLNIGLSVILGLAATWGGYYLVQSLSK</sequence>
<name>A0ABR7D507_9BACT</name>
<keyword evidence="11" id="KW-0915">Sodium</keyword>
<dbReference type="PANTHER" id="PTHR28259">
    <property type="entry name" value="FLUORIDE EXPORT PROTEIN 1-RELATED"/>
    <property type="match status" value="1"/>
</dbReference>
<evidence type="ECO:0000313" key="13">
    <source>
        <dbReference type="Proteomes" id="UP000646484"/>
    </source>
</evidence>
<organism evidence="12 13">
    <name type="scientific">Butyricimonas hominis</name>
    <dbReference type="NCBI Taxonomy" id="2763032"/>
    <lineage>
        <taxon>Bacteria</taxon>
        <taxon>Pseudomonadati</taxon>
        <taxon>Bacteroidota</taxon>
        <taxon>Bacteroidia</taxon>
        <taxon>Bacteroidales</taxon>
        <taxon>Odoribacteraceae</taxon>
        <taxon>Butyricimonas</taxon>
    </lineage>
</organism>
<comment type="caution">
    <text evidence="12">The sequence shown here is derived from an EMBL/GenBank/DDBJ whole genome shotgun (WGS) entry which is preliminary data.</text>
</comment>
<evidence type="ECO:0000256" key="8">
    <source>
        <dbReference type="ARBA" id="ARBA00023303"/>
    </source>
</evidence>
<dbReference type="HAMAP" id="MF_00454">
    <property type="entry name" value="FluC"/>
    <property type="match status" value="1"/>
</dbReference>
<keyword evidence="13" id="KW-1185">Reference proteome</keyword>
<protein>
    <recommendedName>
        <fullName evidence="11">Fluoride-specific ion channel FluC</fullName>
    </recommendedName>
</protein>